<dbReference type="PANTHER" id="PTHR22762">
    <property type="entry name" value="ALPHA-GLUCOSIDASE"/>
    <property type="match status" value="1"/>
</dbReference>
<accession>A0ABN9DSE0</accession>
<reference evidence="1" key="1">
    <citation type="submission" date="2023-05" db="EMBL/GenBank/DDBJ databases">
        <authorList>
            <person name="Stuckert A."/>
        </authorList>
    </citation>
    <scope>NUCLEOTIDE SEQUENCE</scope>
</reference>
<evidence type="ECO:0000313" key="1">
    <source>
        <dbReference type="EMBL" id="CAI9574371.1"/>
    </source>
</evidence>
<name>A0ABN9DSE0_9NEOB</name>
<feature type="non-terminal residue" evidence="1">
    <location>
        <position position="113"/>
    </location>
</feature>
<evidence type="ECO:0000313" key="2">
    <source>
        <dbReference type="Proteomes" id="UP001162483"/>
    </source>
</evidence>
<proteinExistence type="predicted"/>
<dbReference type="Gene3D" id="2.60.40.1760">
    <property type="entry name" value="glycosyl hydrolase (family 31)"/>
    <property type="match status" value="1"/>
</dbReference>
<dbReference type="SUPFAM" id="SSF74650">
    <property type="entry name" value="Galactose mutarotase-like"/>
    <property type="match status" value="1"/>
</dbReference>
<organism evidence="1 2">
    <name type="scientific">Staurois parvus</name>
    <dbReference type="NCBI Taxonomy" id="386267"/>
    <lineage>
        <taxon>Eukaryota</taxon>
        <taxon>Metazoa</taxon>
        <taxon>Chordata</taxon>
        <taxon>Craniata</taxon>
        <taxon>Vertebrata</taxon>
        <taxon>Euteleostomi</taxon>
        <taxon>Amphibia</taxon>
        <taxon>Batrachia</taxon>
        <taxon>Anura</taxon>
        <taxon>Neobatrachia</taxon>
        <taxon>Ranoidea</taxon>
        <taxon>Ranidae</taxon>
        <taxon>Staurois</taxon>
    </lineage>
</organism>
<comment type="caution">
    <text evidence="1">The sequence shown here is derived from an EMBL/GenBank/DDBJ whole genome shotgun (WGS) entry which is preliminary data.</text>
</comment>
<sequence>MLQFKIFDPNNKRYEVPVPLNIPSIPTSTEQGRLYDVEIANNPFGVVIRRRSTGTVIWNSQLPGFTFSDMFIQISNRLPSSYIYGLGETEHESFRINLDWNTWGYFAKDQPPA</sequence>
<protein>
    <submittedName>
        <fullName evidence="1">Uncharacterized protein</fullName>
    </submittedName>
</protein>
<keyword evidence="2" id="KW-1185">Reference proteome</keyword>
<dbReference type="Proteomes" id="UP001162483">
    <property type="component" value="Unassembled WGS sequence"/>
</dbReference>
<dbReference type="EMBL" id="CATNWA010014655">
    <property type="protein sequence ID" value="CAI9574371.1"/>
    <property type="molecule type" value="Genomic_DNA"/>
</dbReference>
<gene>
    <name evidence="1" type="ORF">SPARVUS_LOCUS7956339</name>
</gene>
<dbReference type="PANTHER" id="PTHR22762:SF133">
    <property type="entry name" value="P-TYPE DOMAIN-CONTAINING PROTEIN"/>
    <property type="match status" value="1"/>
</dbReference>
<dbReference type="InterPro" id="IPR011013">
    <property type="entry name" value="Gal_mutarotase_sf_dom"/>
</dbReference>